<reference evidence="1 2" key="1">
    <citation type="submission" date="2020-08" db="EMBL/GenBank/DDBJ databases">
        <title>Genomic Encyclopedia of Type Strains, Phase III (KMG-III): the genomes of soil and plant-associated and newly described type strains.</title>
        <authorList>
            <person name="Whitman W."/>
        </authorList>
    </citation>
    <scope>NUCLEOTIDE SEQUENCE [LARGE SCALE GENOMIC DNA]</scope>
    <source>
        <strain evidence="1 2">CECT 8897</strain>
    </source>
</reference>
<proteinExistence type="predicted"/>
<dbReference type="RefSeq" id="WP_183439479.1">
    <property type="nucleotide sequence ID" value="NZ_JACHXD010000001.1"/>
</dbReference>
<dbReference type="Proteomes" id="UP000541535">
    <property type="component" value="Unassembled WGS sequence"/>
</dbReference>
<gene>
    <name evidence="1" type="ORF">FHS03_000569</name>
</gene>
<comment type="caution">
    <text evidence="1">The sequence shown here is derived from an EMBL/GenBank/DDBJ whole genome shotgun (WGS) entry which is preliminary data.</text>
</comment>
<dbReference type="EMBL" id="JACHXD010000001">
    <property type="protein sequence ID" value="MBB3117550.1"/>
    <property type="molecule type" value="Genomic_DNA"/>
</dbReference>
<sequence length="78" mass="8649">MRHLLLRPTRHASLSADEAEHIVRGFAAARILGRDGKTMLVDFDPCELDALRQRLPGWLVSEQGPAVPVPDSCLHIKP</sequence>
<organism evidence="1 2">
    <name type="scientific">Pseudoduganella violacea</name>
    <dbReference type="NCBI Taxonomy" id="1715466"/>
    <lineage>
        <taxon>Bacteria</taxon>
        <taxon>Pseudomonadati</taxon>
        <taxon>Pseudomonadota</taxon>
        <taxon>Betaproteobacteria</taxon>
        <taxon>Burkholderiales</taxon>
        <taxon>Oxalobacteraceae</taxon>
        <taxon>Telluria group</taxon>
        <taxon>Pseudoduganella</taxon>
    </lineage>
</organism>
<protein>
    <submittedName>
        <fullName evidence="1">Uncharacterized protein</fullName>
    </submittedName>
</protein>
<evidence type="ECO:0000313" key="2">
    <source>
        <dbReference type="Proteomes" id="UP000541535"/>
    </source>
</evidence>
<accession>A0A7W5B7F4</accession>
<name>A0A7W5B7F4_9BURK</name>
<evidence type="ECO:0000313" key="1">
    <source>
        <dbReference type="EMBL" id="MBB3117550.1"/>
    </source>
</evidence>
<keyword evidence="2" id="KW-1185">Reference proteome</keyword>
<dbReference type="AlphaFoldDB" id="A0A7W5B7F4"/>